<dbReference type="GO" id="GO:0055085">
    <property type="term" value="P:transmembrane transport"/>
    <property type="evidence" value="ECO:0007669"/>
    <property type="project" value="InterPro"/>
</dbReference>
<feature type="transmembrane region" description="Helical" evidence="8">
    <location>
        <begin position="12"/>
        <end position="31"/>
    </location>
</feature>
<keyword evidence="5 8" id="KW-0812">Transmembrane</keyword>
<evidence type="ECO:0000256" key="7">
    <source>
        <dbReference type="ARBA" id="ARBA00023136"/>
    </source>
</evidence>
<dbReference type="PROSITE" id="PS51257">
    <property type="entry name" value="PROKAR_LIPOPROTEIN"/>
    <property type="match status" value="1"/>
</dbReference>
<keyword evidence="6 8" id="KW-1133">Transmembrane helix</keyword>
<accession>A0A1B9AM42</accession>
<dbReference type="Pfam" id="PF03547">
    <property type="entry name" value="Mem_trans"/>
    <property type="match status" value="1"/>
</dbReference>
<dbReference type="Gene3D" id="1.20.1530.20">
    <property type="match status" value="1"/>
</dbReference>
<organism evidence="9 10">
    <name type="scientific">Pseudobacillus wudalianchiensis</name>
    <dbReference type="NCBI Taxonomy" id="1743143"/>
    <lineage>
        <taxon>Bacteria</taxon>
        <taxon>Bacillati</taxon>
        <taxon>Bacillota</taxon>
        <taxon>Bacilli</taxon>
        <taxon>Bacillales</taxon>
        <taxon>Bacillaceae</taxon>
        <taxon>Pseudobacillus</taxon>
    </lineage>
</organism>
<feature type="transmembrane region" description="Helical" evidence="8">
    <location>
        <begin position="43"/>
        <end position="64"/>
    </location>
</feature>
<gene>
    <name evidence="9" type="ORF">A8F95_09700</name>
</gene>
<reference evidence="10" key="1">
    <citation type="submission" date="2016-05" db="EMBL/GenBank/DDBJ databases">
        <authorList>
            <person name="Liu B."/>
            <person name="Wang J."/>
            <person name="Zhu Y."/>
            <person name="Liu G."/>
            <person name="Chen Q."/>
            <person name="Chen Z."/>
            <person name="Lan J."/>
            <person name="Che J."/>
            <person name="Ge C."/>
            <person name="Shi H."/>
            <person name="Pan Z."/>
            <person name="Liu X."/>
        </authorList>
    </citation>
    <scope>NUCLEOTIDE SEQUENCE [LARGE SCALE GENOMIC DNA]</scope>
    <source>
        <strain evidence="10">FJAT-27215</strain>
    </source>
</reference>
<evidence type="ECO:0000256" key="8">
    <source>
        <dbReference type="SAM" id="Phobius"/>
    </source>
</evidence>
<evidence type="ECO:0000256" key="1">
    <source>
        <dbReference type="ARBA" id="ARBA00004651"/>
    </source>
</evidence>
<sequence>MIRLFQKVGEVVIFFQIVLQVIFPLFLMIGAGACLHRLLRLHLATLSAITINFLLPAVCFVNIYQSNMSGRLIGQTLLFLMLFNMLLILISILFAKANRFDSRLSATFKNSFVLSNSGNYGLPVSELVFVANPAGTAIQVIVSIFQNLLTFTYGVYNSISAQSSGKDLIRKIMRLPVIYALIFAIILRWTDTNVPDFIWQPIENASKAFSAIALITLGAQVAYLKIIHISKPVVWAAIGRLVISPCIALLIIVLLGLSGTVAQALFIASSFPTSRNSALLALEHDNYPDIASQAVLLTTIFSSVTVAIVIYLSKIFF</sequence>
<evidence type="ECO:0000256" key="6">
    <source>
        <dbReference type="ARBA" id="ARBA00022989"/>
    </source>
</evidence>
<comment type="caution">
    <text evidence="9">The sequence shown here is derived from an EMBL/GenBank/DDBJ whole genome shotgun (WGS) entry which is preliminary data.</text>
</comment>
<evidence type="ECO:0000313" key="10">
    <source>
        <dbReference type="Proteomes" id="UP000092578"/>
    </source>
</evidence>
<keyword evidence="4" id="KW-1003">Cell membrane</keyword>
<protein>
    <submittedName>
        <fullName evidence="9">Transporter</fullName>
    </submittedName>
</protein>
<dbReference type="InterPro" id="IPR004776">
    <property type="entry name" value="Mem_transp_PIN-like"/>
</dbReference>
<dbReference type="EMBL" id="MAYT01000027">
    <property type="protein sequence ID" value="OCA84973.1"/>
    <property type="molecule type" value="Genomic_DNA"/>
</dbReference>
<dbReference type="Proteomes" id="UP000092578">
    <property type="component" value="Unassembled WGS sequence"/>
</dbReference>
<comment type="similarity">
    <text evidence="2">Belongs to the auxin efflux carrier (TC 2.A.69) family.</text>
</comment>
<keyword evidence="7 8" id="KW-0472">Membrane</keyword>
<dbReference type="GO" id="GO:0005886">
    <property type="term" value="C:plasma membrane"/>
    <property type="evidence" value="ECO:0007669"/>
    <property type="project" value="UniProtKB-SubCell"/>
</dbReference>
<evidence type="ECO:0000256" key="2">
    <source>
        <dbReference type="ARBA" id="ARBA00010145"/>
    </source>
</evidence>
<comment type="subcellular location">
    <subcellularLocation>
        <location evidence="1">Cell membrane</location>
        <topology evidence="1">Multi-pass membrane protein</topology>
    </subcellularLocation>
</comment>
<keyword evidence="3" id="KW-0813">Transport</keyword>
<dbReference type="InterPro" id="IPR038770">
    <property type="entry name" value="Na+/solute_symporter_sf"/>
</dbReference>
<evidence type="ECO:0000256" key="3">
    <source>
        <dbReference type="ARBA" id="ARBA00022448"/>
    </source>
</evidence>
<dbReference type="PANTHER" id="PTHR36838:SF1">
    <property type="entry name" value="SLR1864 PROTEIN"/>
    <property type="match status" value="1"/>
</dbReference>
<dbReference type="AlphaFoldDB" id="A0A1B9AM42"/>
<feature type="transmembrane region" description="Helical" evidence="8">
    <location>
        <begin position="172"/>
        <end position="189"/>
    </location>
</feature>
<feature type="transmembrane region" description="Helical" evidence="8">
    <location>
        <begin position="290"/>
        <end position="312"/>
    </location>
</feature>
<evidence type="ECO:0000313" key="9">
    <source>
        <dbReference type="EMBL" id="OCA84973.1"/>
    </source>
</evidence>
<keyword evidence="10" id="KW-1185">Reference proteome</keyword>
<evidence type="ECO:0000256" key="4">
    <source>
        <dbReference type="ARBA" id="ARBA00022475"/>
    </source>
</evidence>
<feature type="transmembrane region" description="Helical" evidence="8">
    <location>
        <begin position="241"/>
        <end position="270"/>
    </location>
</feature>
<dbReference type="PANTHER" id="PTHR36838">
    <property type="entry name" value="AUXIN EFFLUX CARRIER FAMILY PROTEIN"/>
    <property type="match status" value="1"/>
</dbReference>
<evidence type="ECO:0000256" key="5">
    <source>
        <dbReference type="ARBA" id="ARBA00022692"/>
    </source>
</evidence>
<feature type="transmembrane region" description="Helical" evidence="8">
    <location>
        <begin position="76"/>
        <end position="95"/>
    </location>
</feature>
<name>A0A1B9AM42_9BACI</name>
<feature type="transmembrane region" description="Helical" evidence="8">
    <location>
        <begin position="209"/>
        <end position="229"/>
    </location>
</feature>
<proteinExistence type="inferred from homology"/>